<gene>
    <name evidence="3" type="ORF">ACFPOU_13965</name>
</gene>
<sequence length="196" mass="19781">MKHAKHSKPLRAARIALALLAALAASTAAGQAQAGKGAPASAGPAYGPVLHSQPATPEPGARHEQTPQAQEEQAGAYRAGRTPDIDPSARPAPQPRQPAARAPGKEQAKDARRGARRSAPQRVDAVAVAMPGPPLLAAPPPPQPMPLRPGPARIDSCPGGVCTDTGGATYNTGVGNAAVNGAGRLCTRSGDTIQCF</sequence>
<keyword evidence="2" id="KW-0732">Signal</keyword>
<evidence type="ECO:0000313" key="3">
    <source>
        <dbReference type="EMBL" id="MFC5512228.1"/>
    </source>
</evidence>
<reference evidence="4" key="1">
    <citation type="journal article" date="2019" name="Int. J. Syst. Evol. Microbiol.">
        <title>The Global Catalogue of Microorganisms (GCM) 10K type strain sequencing project: providing services to taxonomists for standard genome sequencing and annotation.</title>
        <authorList>
            <consortium name="The Broad Institute Genomics Platform"/>
            <consortium name="The Broad Institute Genome Sequencing Center for Infectious Disease"/>
            <person name="Wu L."/>
            <person name="Ma J."/>
        </authorList>
    </citation>
    <scope>NUCLEOTIDE SEQUENCE [LARGE SCALE GENOMIC DNA]</scope>
    <source>
        <strain evidence="4">CCUG 38813</strain>
    </source>
</reference>
<evidence type="ECO:0000313" key="4">
    <source>
        <dbReference type="Proteomes" id="UP001596031"/>
    </source>
</evidence>
<feature type="signal peptide" evidence="2">
    <location>
        <begin position="1"/>
        <end position="34"/>
    </location>
</feature>
<feature type="chain" id="PRO_5045574534" evidence="2">
    <location>
        <begin position="35"/>
        <end position="196"/>
    </location>
</feature>
<evidence type="ECO:0000256" key="1">
    <source>
        <dbReference type="SAM" id="MobiDB-lite"/>
    </source>
</evidence>
<dbReference type="Proteomes" id="UP001596031">
    <property type="component" value="Unassembled WGS sequence"/>
</dbReference>
<proteinExistence type="predicted"/>
<comment type="caution">
    <text evidence="3">The sequence shown here is derived from an EMBL/GenBank/DDBJ whole genome shotgun (WGS) entry which is preliminary data.</text>
</comment>
<feature type="compositionally biased region" description="Pro residues" evidence="1">
    <location>
        <begin position="131"/>
        <end position="144"/>
    </location>
</feature>
<organism evidence="3 4">
    <name type="scientific">Massilia jejuensis</name>
    <dbReference type="NCBI Taxonomy" id="648894"/>
    <lineage>
        <taxon>Bacteria</taxon>
        <taxon>Pseudomonadati</taxon>
        <taxon>Pseudomonadota</taxon>
        <taxon>Betaproteobacteria</taxon>
        <taxon>Burkholderiales</taxon>
        <taxon>Oxalobacteraceae</taxon>
        <taxon>Telluria group</taxon>
        <taxon>Massilia</taxon>
    </lineage>
</organism>
<feature type="compositionally biased region" description="Low complexity" evidence="1">
    <location>
        <begin position="26"/>
        <end position="47"/>
    </location>
</feature>
<name>A0ABW0PJI4_9BURK</name>
<dbReference type="EMBL" id="JBHSMS010000040">
    <property type="protein sequence ID" value="MFC5512228.1"/>
    <property type="molecule type" value="Genomic_DNA"/>
</dbReference>
<keyword evidence="4" id="KW-1185">Reference proteome</keyword>
<dbReference type="RefSeq" id="WP_379722228.1">
    <property type="nucleotide sequence ID" value="NZ_JBHSMS010000040.1"/>
</dbReference>
<accession>A0ABW0PJI4</accession>
<feature type="compositionally biased region" description="Basic and acidic residues" evidence="1">
    <location>
        <begin position="103"/>
        <end position="113"/>
    </location>
</feature>
<evidence type="ECO:0000256" key="2">
    <source>
        <dbReference type="SAM" id="SignalP"/>
    </source>
</evidence>
<feature type="region of interest" description="Disordered" evidence="1">
    <location>
        <begin position="26"/>
        <end position="144"/>
    </location>
</feature>
<protein>
    <submittedName>
        <fullName evidence="3">Uncharacterized protein</fullName>
    </submittedName>
</protein>